<proteinExistence type="predicted"/>
<accession>A0AAW2BM33</accession>
<dbReference type="SUPFAM" id="SSF53756">
    <property type="entry name" value="UDP-Glycosyltransferase/glycogen phosphorylase"/>
    <property type="match status" value="1"/>
</dbReference>
<comment type="caution">
    <text evidence="1">The sequence shown here is derived from an EMBL/GenBank/DDBJ whole genome shotgun (WGS) entry which is preliminary data.</text>
</comment>
<dbReference type="PANTHER" id="PTHR46686">
    <property type="entry name" value="GLYCOSYLTRANSFERASE"/>
    <property type="match status" value="1"/>
</dbReference>
<reference evidence="1 2" key="1">
    <citation type="submission" date="2024-01" db="EMBL/GenBank/DDBJ databases">
        <title>A telomere-to-telomere, gap-free genome of sweet tea (Lithocarpus litseifolius).</title>
        <authorList>
            <person name="Zhou J."/>
        </authorList>
    </citation>
    <scope>NUCLEOTIDE SEQUENCE [LARGE SCALE GENOMIC DNA]</scope>
    <source>
        <strain evidence="1">Zhou-2022a</strain>
        <tissue evidence="1">Leaf</tissue>
    </source>
</reference>
<dbReference type="PANTHER" id="PTHR46686:SF5">
    <property type="entry name" value="GLYCOSYLTRANSFERASE"/>
    <property type="match status" value="1"/>
</dbReference>
<evidence type="ECO:0000313" key="1">
    <source>
        <dbReference type="EMBL" id="KAK9985110.1"/>
    </source>
</evidence>
<dbReference type="EMBL" id="JAZDWU010000012">
    <property type="protein sequence ID" value="KAK9985110.1"/>
    <property type="molecule type" value="Genomic_DNA"/>
</dbReference>
<dbReference type="Gene3D" id="3.40.50.2000">
    <property type="entry name" value="Glycogen Phosphorylase B"/>
    <property type="match status" value="2"/>
</dbReference>
<dbReference type="AlphaFoldDB" id="A0AAW2BM33"/>
<name>A0AAW2BM33_9ROSI</name>
<dbReference type="Proteomes" id="UP001459277">
    <property type="component" value="Unassembled WGS sequence"/>
</dbReference>
<protein>
    <submittedName>
        <fullName evidence="1">Uncharacterized protein</fullName>
    </submittedName>
</protein>
<gene>
    <name evidence="1" type="ORF">SO802_034635</name>
</gene>
<organism evidence="1 2">
    <name type="scientific">Lithocarpus litseifolius</name>
    <dbReference type="NCBI Taxonomy" id="425828"/>
    <lineage>
        <taxon>Eukaryota</taxon>
        <taxon>Viridiplantae</taxon>
        <taxon>Streptophyta</taxon>
        <taxon>Embryophyta</taxon>
        <taxon>Tracheophyta</taxon>
        <taxon>Spermatophyta</taxon>
        <taxon>Magnoliopsida</taxon>
        <taxon>eudicotyledons</taxon>
        <taxon>Gunneridae</taxon>
        <taxon>Pentapetalae</taxon>
        <taxon>rosids</taxon>
        <taxon>fabids</taxon>
        <taxon>Fagales</taxon>
        <taxon>Fagaceae</taxon>
        <taxon>Lithocarpus</taxon>
    </lineage>
</organism>
<evidence type="ECO:0000313" key="2">
    <source>
        <dbReference type="Proteomes" id="UP001459277"/>
    </source>
</evidence>
<sequence>MLRDVYQIPNKRVHVILNGVDEDEFGKDLSVGLEFMSRIGVPGNASLVLGVAGRLVKDEGHPLLYEAFTKLISKHPDVVFDCCWVRTMRAKVQRFGVSSSGFGLYESITIEGFL</sequence>
<keyword evidence="2" id="KW-1185">Reference proteome</keyword>